<name>A0ABR3VP47_HUMIN</name>
<keyword evidence="2" id="KW-0812">Transmembrane</keyword>
<organism evidence="4 5">
    <name type="scientific">Humicola insolens</name>
    <name type="common">Soft-rot fungus</name>
    <dbReference type="NCBI Taxonomy" id="85995"/>
    <lineage>
        <taxon>Eukaryota</taxon>
        <taxon>Fungi</taxon>
        <taxon>Dikarya</taxon>
        <taxon>Ascomycota</taxon>
        <taxon>Pezizomycotina</taxon>
        <taxon>Sordariomycetes</taxon>
        <taxon>Sordariomycetidae</taxon>
        <taxon>Sordariales</taxon>
        <taxon>Chaetomiaceae</taxon>
        <taxon>Mycothermus</taxon>
    </lineage>
</organism>
<evidence type="ECO:0000313" key="5">
    <source>
        <dbReference type="Proteomes" id="UP001583172"/>
    </source>
</evidence>
<proteinExistence type="predicted"/>
<dbReference type="InterPro" id="IPR056146">
    <property type="entry name" value="DUF7729"/>
</dbReference>
<protein>
    <recommendedName>
        <fullName evidence="3">DUF7729 domain-containing protein</fullName>
    </recommendedName>
</protein>
<keyword evidence="2" id="KW-1133">Transmembrane helix</keyword>
<reference evidence="4 5" key="1">
    <citation type="journal article" date="2024" name="Commun. Biol.">
        <title>Comparative genomic analysis of thermophilic fungi reveals convergent evolutionary adaptations and gene losses.</title>
        <authorList>
            <person name="Steindorff A.S."/>
            <person name="Aguilar-Pontes M.V."/>
            <person name="Robinson A.J."/>
            <person name="Andreopoulos B."/>
            <person name="LaButti K."/>
            <person name="Kuo A."/>
            <person name="Mondo S."/>
            <person name="Riley R."/>
            <person name="Otillar R."/>
            <person name="Haridas S."/>
            <person name="Lipzen A."/>
            <person name="Grimwood J."/>
            <person name="Schmutz J."/>
            <person name="Clum A."/>
            <person name="Reid I.D."/>
            <person name="Moisan M.C."/>
            <person name="Butler G."/>
            <person name="Nguyen T.T.M."/>
            <person name="Dewar K."/>
            <person name="Conant G."/>
            <person name="Drula E."/>
            <person name="Henrissat B."/>
            <person name="Hansel C."/>
            <person name="Singer S."/>
            <person name="Hutchinson M.I."/>
            <person name="de Vries R.P."/>
            <person name="Natvig D.O."/>
            <person name="Powell A.J."/>
            <person name="Tsang A."/>
            <person name="Grigoriev I.V."/>
        </authorList>
    </citation>
    <scope>NUCLEOTIDE SEQUENCE [LARGE SCALE GENOMIC DNA]</scope>
    <source>
        <strain evidence="4 5">CBS 620.91</strain>
    </source>
</reference>
<feature type="compositionally biased region" description="Low complexity" evidence="1">
    <location>
        <begin position="90"/>
        <end position="111"/>
    </location>
</feature>
<evidence type="ECO:0000259" key="3">
    <source>
        <dbReference type="Pfam" id="PF24855"/>
    </source>
</evidence>
<accession>A0ABR3VP47</accession>
<sequence length="384" mass="41041">MPRPVARGHVAPALTRPSPSNSRRLPPTTRTRTPTSWTVLLAIAVCFVSHALAVVAEPRAVVPDHRQPFLIGGRLALLSPVKRRADDIESSSSSESPKPTSTSSGSSSSASVTTTFSIGVTSTKPASTSTTAASASPLPSILDSLFSDFTPDPNGGEPPCQKFINSFLQDPTFKQCYPLSMLLDLSQSFFEAQRSMVSITRTLDATCAANPTTCNDYFSQLAAEFLLPENCGVDHDRRLQLVLDTHKALRAYAPVYSAGCLRDPDTGAYCYANAVTNASNPSSTYIYFLPLNRTLPGTTVPECNYCLKQTMALYQAATADRRQYIANTYTGAAEQINTICGLGFVNESLAAEVIPSSAVPRVVPAIGGVLMWVMVAAVGWAVVM</sequence>
<evidence type="ECO:0000256" key="1">
    <source>
        <dbReference type="SAM" id="MobiDB-lite"/>
    </source>
</evidence>
<dbReference type="PANTHER" id="PTHR39460">
    <property type="entry name" value="EXPRESSED PROTEIN"/>
    <property type="match status" value="1"/>
</dbReference>
<dbReference type="Proteomes" id="UP001583172">
    <property type="component" value="Unassembled WGS sequence"/>
</dbReference>
<gene>
    <name evidence="4" type="ORF">VTJ49DRAFT_389</name>
</gene>
<keyword evidence="5" id="KW-1185">Reference proteome</keyword>
<dbReference type="PANTHER" id="PTHR39460:SF1">
    <property type="entry name" value="C6 TRANSCRIPTION FACTOR"/>
    <property type="match status" value="1"/>
</dbReference>
<evidence type="ECO:0000256" key="2">
    <source>
        <dbReference type="SAM" id="Phobius"/>
    </source>
</evidence>
<keyword evidence="2" id="KW-0472">Membrane</keyword>
<feature type="region of interest" description="Disordered" evidence="1">
    <location>
        <begin position="86"/>
        <end position="111"/>
    </location>
</feature>
<comment type="caution">
    <text evidence="4">The sequence shown here is derived from an EMBL/GenBank/DDBJ whole genome shotgun (WGS) entry which is preliminary data.</text>
</comment>
<feature type="transmembrane region" description="Helical" evidence="2">
    <location>
        <begin position="362"/>
        <end position="383"/>
    </location>
</feature>
<dbReference type="EMBL" id="JAZGSY010000011">
    <property type="protein sequence ID" value="KAL1843689.1"/>
    <property type="molecule type" value="Genomic_DNA"/>
</dbReference>
<feature type="region of interest" description="Disordered" evidence="1">
    <location>
        <begin position="1"/>
        <end position="32"/>
    </location>
</feature>
<feature type="compositionally biased region" description="Low complexity" evidence="1">
    <location>
        <begin position="15"/>
        <end position="32"/>
    </location>
</feature>
<feature type="domain" description="DUF7729" evidence="3">
    <location>
        <begin position="138"/>
        <end position="348"/>
    </location>
</feature>
<dbReference type="Pfam" id="PF24855">
    <property type="entry name" value="DUF7729"/>
    <property type="match status" value="1"/>
</dbReference>
<evidence type="ECO:0000313" key="4">
    <source>
        <dbReference type="EMBL" id="KAL1843689.1"/>
    </source>
</evidence>